<evidence type="ECO:0000256" key="1">
    <source>
        <dbReference type="ARBA" id="ARBA00000971"/>
    </source>
</evidence>
<evidence type="ECO:0000313" key="15">
    <source>
        <dbReference type="Proteomes" id="UP001083770"/>
    </source>
</evidence>
<dbReference type="SUPFAM" id="SSF109998">
    <property type="entry name" value="Triger factor/SurA peptide-binding domain-like"/>
    <property type="match status" value="1"/>
</dbReference>
<dbReference type="InterPro" id="IPR008880">
    <property type="entry name" value="Trigger_fac_C"/>
</dbReference>
<dbReference type="GO" id="GO:0003755">
    <property type="term" value="F:peptidyl-prolyl cis-trans isomerase activity"/>
    <property type="evidence" value="ECO:0007669"/>
    <property type="project" value="UniProtKB-EC"/>
</dbReference>
<dbReference type="HAMAP" id="MF_00303">
    <property type="entry name" value="Trigger_factor_Tig"/>
    <property type="match status" value="1"/>
</dbReference>
<keyword evidence="7 10" id="KW-0413">Isomerase</keyword>
<proteinExistence type="inferred from homology"/>
<dbReference type="InterPro" id="IPR037041">
    <property type="entry name" value="Trigger_fac_C_sf"/>
</dbReference>
<evidence type="ECO:0000256" key="5">
    <source>
        <dbReference type="ARBA" id="ARBA00023110"/>
    </source>
</evidence>
<comment type="function">
    <text evidence="8 10">Involved in protein export. Acts as a chaperone by maintaining the newly synthesized protein in an open conformation. Functions as a peptidyl-prolyl cis-trans isomerase.</text>
</comment>
<dbReference type="Gene3D" id="3.30.70.1050">
    <property type="entry name" value="Trigger factor ribosome-binding domain"/>
    <property type="match status" value="1"/>
</dbReference>
<protein>
    <recommendedName>
        <fullName evidence="4 10">Trigger factor</fullName>
        <shortName evidence="10">TF</shortName>
        <ecNumber evidence="3 10">5.2.1.8</ecNumber>
    </recommendedName>
    <alternativeName>
        <fullName evidence="9 10">PPIase</fullName>
    </alternativeName>
</protein>
<feature type="domain" description="PPIase FKBP-type" evidence="13">
    <location>
        <begin position="167"/>
        <end position="247"/>
    </location>
</feature>
<comment type="caution">
    <text evidence="14">The sequence shown here is derived from an EMBL/GenBank/DDBJ whole genome shotgun (WGS) entry which is preliminary data.</text>
</comment>
<comment type="domain">
    <text evidence="10">Consists of 3 domains; the N-terminus binds the ribosome, the middle domain has PPIase activity, while the C-terminus has intrinsic chaperone activity on its own.</text>
</comment>
<dbReference type="InterPro" id="IPR001179">
    <property type="entry name" value="PPIase_FKBP_dom"/>
</dbReference>
<organism evidence="14 15">
    <name type="scientific">Henriciella marina</name>
    <dbReference type="NCBI Taxonomy" id="453851"/>
    <lineage>
        <taxon>Bacteria</taxon>
        <taxon>Pseudomonadati</taxon>
        <taxon>Pseudomonadota</taxon>
        <taxon>Alphaproteobacteria</taxon>
        <taxon>Hyphomonadales</taxon>
        <taxon>Hyphomonadaceae</taxon>
        <taxon>Henriciella</taxon>
    </lineage>
</organism>
<evidence type="ECO:0000256" key="2">
    <source>
        <dbReference type="ARBA" id="ARBA00005464"/>
    </source>
</evidence>
<keyword evidence="10" id="KW-0963">Cytoplasm</keyword>
<dbReference type="RefSeq" id="WP_269401883.1">
    <property type="nucleotide sequence ID" value="NZ_JAPWGW010000002.1"/>
</dbReference>
<dbReference type="InterPro" id="IPR027304">
    <property type="entry name" value="Trigger_fact/SurA_dom_sf"/>
</dbReference>
<evidence type="ECO:0000256" key="9">
    <source>
        <dbReference type="ARBA" id="ARBA00029986"/>
    </source>
</evidence>
<evidence type="ECO:0000259" key="13">
    <source>
        <dbReference type="PROSITE" id="PS50059"/>
    </source>
</evidence>
<keyword evidence="15" id="KW-1185">Reference proteome</keyword>
<comment type="catalytic activity">
    <reaction evidence="1 10 11">
        <text>[protein]-peptidylproline (omega=180) = [protein]-peptidylproline (omega=0)</text>
        <dbReference type="Rhea" id="RHEA:16237"/>
        <dbReference type="Rhea" id="RHEA-COMP:10747"/>
        <dbReference type="Rhea" id="RHEA-COMP:10748"/>
        <dbReference type="ChEBI" id="CHEBI:83833"/>
        <dbReference type="ChEBI" id="CHEBI:83834"/>
        <dbReference type="EC" id="5.2.1.8"/>
    </reaction>
</comment>
<dbReference type="Pfam" id="PF05698">
    <property type="entry name" value="Trigger_C"/>
    <property type="match status" value="1"/>
</dbReference>
<keyword evidence="10 12" id="KW-0131">Cell cycle</keyword>
<evidence type="ECO:0000256" key="3">
    <source>
        <dbReference type="ARBA" id="ARBA00013194"/>
    </source>
</evidence>
<dbReference type="EC" id="5.2.1.8" evidence="3 10"/>
<dbReference type="InterPro" id="IPR036611">
    <property type="entry name" value="Trigger_fac_ribosome-bd_sf"/>
</dbReference>
<keyword evidence="10 12" id="KW-0132">Cell division</keyword>
<dbReference type="SUPFAM" id="SSF54534">
    <property type="entry name" value="FKBP-like"/>
    <property type="match status" value="1"/>
</dbReference>
<comment type="subcellular location">
    <subcellularLocation>
        <location evidence="10">Cytoplasm</location>
    </subcellularLocation>
    <text evidence="10">About half TF is bound to the ribosome near the polypeptide exit tunnel while the other half is free in the cytoplasm.</text>
</comment>
<comment type="similarity">
    <text evidence="2 10 12">Belongs to the FKBP-type PPIase family. Tig subfamily.</text>
</comment>
<evidence type="ECO:0000256" key="6">
    <source>
        <dbReference type="ARBA" id="ARBA00023186"/>
    </source>
</evidence>
<dbReference type="Pfam" id="PF05697">
    <property type="entry name" value="Trigger_N"/>
    <property type="match status" value="1"/>
</dbReference>
<dbReference type="SUPFAM" id="SSF102735">
    <property type="entry name" value="Trigger factor ribosome-binding domain"/>
    <property type="match status" value="1"/>
</dbReference>
<dbReference type="InterPro" id="IPR008881">
    <property type="entry name" value="Trigger_fac_ribosome-bd_bac"/>
</dbReference>
<reference evidence="14" key="1">
    <citation type="submission" date="2022-12" db="EMBL/GenBank/DDBJ databases">
        <title>Bacterial isolates from different developmental stages of Nematostella vectensis.</title>
        <authorList>
            <person name="Fraune S."/>
        </authorList>
    </citation>
    <scope>NUCLEOTIDE SEQUENCE</scope>
    <source>
        <strain evidence="14">G21632-S1</strain>
    </source>
</reference>
<dbReference type="InterPro" id="IPR046357">
    <property type="entry name" value="PPIase_dom_sf"/>
</dbReference>
<evidence type="ECO:0000313" key="14">
    <source>
        <dbReference type="EMBL" id="MCZ4297758.1"/>
    </source>
</evidence>
<evidence type="ECO:0000256" key="10">
    <source>
        <dbReference type="HAMAP-Rule" id="MF_00303"/>
    </source>
</evidence>
<evidence type="ECO:0000256" key="12">
    <source>
        <dbReference type="RuleBase" id="RU003914"/>
    </source>
</evidence>
<dbReference type="Gene3D" id="3.10.50.40">
    <property type="match status" value="1"/>
</dbReference>
<keyword evidence="6 10" id="KW-0143">Chaperone</keyword>
<sequence>MECTETSDGLSRMYKVKVPASELKARLEARIEEIRPQMRLKGFRPGKVPASHVRKMFGQSLMGEVVEAVMKESSEKAITDAEIRPASQPDMHMESDMEKVIEGTEDLAYHMHVDIMPDFEPADMSGITIKKPVAEVDDAQLEETLGQVAENNMKYEPRGKTAKAKDGDAVVIDFVGKMDGEPFEGGAAEGHTLVLGSGSFIPGFEEQLVGLKTGEEKNVEVTFPEQYQAEHLAGKAAVFEVKVNEVRAPKKPDIDEEFAKGLGIESLEELKTMLKTQLQQELDNASRAKAKRHLLDALDEKHDFELPPKMVDMEFDQIWQQLQSEMDAGRVSDEDKEKSEDELKEEYRKIAERRVRLGLVLAEIGRIQEIKISEQEVQQALIREAQRYPGQERQVLEFFQKNENAMAQLRAPIYEDKVVDHLLETVKIDEEKVSRDELLSDDDEE</sequence>
<gene>
    <name evidence="10 14" type="primary">tig</name>
    <name evidence="14" type="ORF">O4G74_06780</name>
</gene>
<dbReference type="Proteomes" id="UP001083770">
    <property type="component" value="Unassembled WGS sequence"/>
</dbReference>
<dbReference type="PANTHER" id="PTHR30560">
    <property type="entry name" value="TRIGGER FACTOR CHAPERONE AND PEPTIDYL-PROLYL CIS/TRANS ISOMERASE"/>
    <property type="match status" value="1"/>
</dbReference>
<dbReference type="InterPro" id="IPR005215">
    <property type="entry name" value="Trig_fac"/>
</dbReference>
<dbReference type="PANTHER" id="PTHR30560:SF3">
    <property type="entry name" value="TRIGGER FACTOR-LIKE PROTEIN TIG, CHLOROPLASTIC"/>
    <property type="match status" value="1"/>
</dbReference>
<evidence type="ECO:0000256" key="7">
    <source>
        <dbReference type="ARBA" id="ARBA00023235"/>
    </source>
</evidence>
<dbReference type="Pfam" id="PF00254">
    <property type="entry name" value="FKBP_C"/>
    <property type="match status" value="1"/>
</dbReference>
<evidence type="ECO:0000256" key="8">
    <source>
        <dbReference type="ARBA" id="ARBA00024849"/>
    </source>
</evidence>
<dbReference type="PIRSF" id="PIRSF003095">
    <property type="entry name" value="Trigger_factor"/>
    <property type="match status" value="1"/>
</dbReference>
<dbReference type="Gene3D" id="1.10.3120.10">
    <property type="entry name" value="Trigger factor, C-terminal domain"/>
    <property type="match status" value="1"/>
</dbReference>
<name>A0ABT4LU83_9PROT</name>
<evidence type="ECO:0000256" key="4">
    <source>
        <dbReference type="ARBA" id="ARBA00016902"/>
    </source>
</evidence>
<accession>A0ABT4LU83</accession>
<evidence type="ECO:0000256" key="11">
    <source>
        <dbReference type="PROSITE-ProRule" id="PRU00277"/>
    </source>
</evidence>
<dbReference type="EMBL" id="JAPWGW010000002">
    <property type="protein sequence ID" value="MCZ4297758.1"/>
    <property type="molecule type" value="Genomic_DNA"/>
</dbReference>
<keyword evidence="5 10" id="KW-0697">Rotamase</keyword>
<dbReference type="PROSITE" id="PS50059">
    <property type="entry name" value="FKBP_PPIASE"/>
    <property type="match status" value="1"/>
</dbReference>
<dbReference type="NCBIfam" id="TIGR00115">
    <property type="entry name" value="tig"/>
    <property type="match status" value="1"/>
</dbReference>